<feature type="transmembrane region" description="Helical" evidence="1">
    <location>
        <begin position="44"/>
        <end position="66"/>
    </location>
</feature>
<keyword evidence="1" id="KW-0472">Membrane</keyword>
<gene>
    <name evidence="2" type="ORF">IAA48_02595</name>
</gene>
<organism evidence="2 3">
    <name type="scientific">Candidatus Eubacterium faecipullorum</name>
    <dbReference type="NCBI Taxonomy" id="2838571"/>
    <lineage>
        <taxon>Bacteria</taxon>
        <taxon>Bacillati</taxon>
        <taxon>Bacillota</taxon>
        <taxon>Clostridia</taxon>
        <taxon>Eubacteriales</taxon>
        <taxon>Eubacteriaceae</taxon>
        <taxon>Eubacterium</taxon>
    </lineage>
</organism>
<keyword evidence="1" id="KW-1133">Transmembrane helix</keyword>
<reference evidence="2" key="1">
    <citation type="journal article" date="2021" name="PeerJ">
        <title>Extensive microbial diversity within the chicken gut microbiome revealed by metagenomics and culture.</title>
        <authorList>
            <person name="Gilroy R."/>
            <person name="Ravi A."/>
            <person name="Getino M."/>
            <person name="Pursley I."/>
            <person name="Horton D.L."/>
            <person name="Alikhan N.F."/>
            <person name="Baker D."/>
            <person name="Gharbi K."/>
            <person name="Hall N."/>
            <person name="Watson M."/>
            <person name="Adriaenssens E.M."/>
            <person name="Foster-Nyarko E."/>
            <person name="Jarju S."/>
            <person name="Secka A."/>
            <person name="Antonio M."/>
            <person name="Oren A."/>
            <person name="Chaudhuri R.R."/>
            <person name="La Ragione R."/>
            <person name="Hildebrand F."/>
            <person name="Pallen M.J."/>
        </authorList>
    </citation>
    <scope>NUCLEOTIDE SEQUENCE</scope>
    <source>
        <strain evidence="2">421</strain>
    </source>
</reference>
<reference evidence="2" key="2">
    <citation type="submission" date="2021-04" db="EMBL/GenBank/DDBJ databases">
        <authorList>
            <person name="Gilroy R."/>
        </authorList>
    </citation>
    <scope>NUCLEOTIDE SEQUENCE</scope>
    <source>
        <strain evidence="2">421</strain>
    </source>
</reference>
<keyword evidence="1" id="KW-0812">Transmembrane</keyword>
<accession>A0A9D1RCY3</accession>
<feature type="transmembrane region" description="Helical" evidence="1">
    <location>
        <begin position="12"/>
        <end position="32"/>
    </location>
</feature>
<dbReference type="Proteomes" id="UP000824205">
    <property type="component" value="Unassembled WGS sequence"/>
</dbReference>
<dbReference type="AlphaFoldDB" id="A0A9D1RCY3"/>
<sequence length="277" mass="31457">MKEIRKKQKKLFAAMRVIVGITLVYIVVYIGVQPYIAELGTTAAAVFSWLSDILIVASLAVALVYYSRYGKTNAFLTRIEHEIKDCGYYKLNAEQTSPDDFLEKLFERLKGNGFALDSNVEYDGLEFSYTAFKRKEFFYVCGVDDLSKDDVLAYLDCAVNDLTVRRLKRAGNALLVFVTDEAQDGAVALSKMICTFGKKEQLKIAIAIVEPKTGKCYFLGNMQTKTQSMAVEYLMNATVPIPEELKYKEILPFQKELEEHMEDFTIKSYLDGTFYAH</sequence>
<name>A0A9D1RCY3_9FIRM</name>
<comment type="caution">
    <text evidence="2">The sequence shown here is derived from an EMBL/GenBank/DDBJ whole genome shotgun (WGS) entry which is preliminary data.</text>
</comment>
<evidence type="ECO:0000313" key="2">
    <source>
        <dbReference type="EMBL" id="HIW85359.1"/>
    </source>
</evidence>
<dbReference type="EMBL" id="DXGE01000011">
    <property type="protein sequence ID" value="HIW85359.1"/>
    <property type="molecule type" value="Genomic_DNA"/>
</dbReference>
<protein>
    <submittedName>
        <fullName evidence="2">Uncharacterized protein</fullName>
    </submittedName>
</protein>
<evidence type="ECO:0000313" key="3">
    <source>
        <dbReference type="Proteomes" id="UP000824205"/>
    </source>
</evidence>
<proteinExistence type="predicted"/>
<evidence type="ECO:0000256" key="1">
    <source>
        <dbReference type="SAM" id="Phobius"/>
    </source>
</evidence>